<reference evidence="5 6" key="1">
    <citation type="submission" date="2020-03" db="EMBL/GenBank/DDBJ databases">
        <title>Genomic Encyclopedia of Type Strains, Phase IV (KMG-IV): sequencing the most valuable type-strain genomes for metagenomic binning, comparative biology and taxonomic classification.</title>
        <authorList>
            <person name="Goeker M."/>
        </authorList>
    </citation>
    <scope>NUCLEOTIDE SEQUENCE [LARGE SCALE GENOMIC DNA]</scope>
    <source>
        <strain evidence="5 6">DSM 101599</strain>
    </source>
</reference>
<proteinExistence type="predicted"/>
<dbReference type="Gene3D" id="3.40.50.720">
    <property type="entry name" value="NAD(P)-binding Rossmann-like Domain"/>
    <property type="match status" value="1"/>
</dbReference>
<evidence type="ECO:0000259" key="3">
    <source>
        <dbReference type="Pfam" id="PF01232"/>
    </source>
</evidence>
<keyword evidence="6" id="KW-1185">Reference proteome</keyword>
<protein>
    <submittedName>
        <fullName evidence="5">Mannitol 2-dehydrogenase</fullName>
        <ecNumber evidence="5">1.1.1.67</ecNumber>
    </submittedName>
</protein>
<dbReference type="InterPro" id="IPR013328">
    <property type="entry name" value="6PGD_dom2"/>
</dbReference>
<dbReference type="InterPro" id="IPR050988">
    <property type="entry name" value="Mannitol_DH/Oxidoreductase"/>
</dbReference>
<dbReference type="GO" id="GO:0050086">
    <property type="term" value="F:mannitol 2-dehydrogenase activity"/>
    <property type="evidence" value="ECO:0007669"/>
    <property type="project" value="UniProtKB-EC"/>
</dbReference>
<dbReference type="Pfam" id="PF01232">
    <property type="entry name" value="Mannitol_dh"/>
    <property type="match status" value="1"/>
</dbReference>
<dbReference type="InterPro" id="IPR013118">
    <property type="entry name" value="Mannitol_DH_C"/>
</dbReference>
<sequence length="494" mass="54712">MKSYKLNNQNLSLFKDQVAIPTYDRSQVKAGIVHVGIGGFHRAHQALYTDQLLHEPNANEWGICGVALLEFDQKIYNTLQEQDGLYTLVVKELNGTFTKKIIGSMVETLFAPENPSKVIKKMASVHVKIITLTITEGGYNYNEATGEFDFNNPQILHDLENPLAPKTIFGYLTQALKTRKEQGLAGVTIQSCDNIQGNGHMTEKMLLSYVQQAAPELVSWIENNVSFPNSMVDRITPATAPKDITDLQETSAIEDAWPVVCEPFKQWVIEDDFVAGRPAWENVGAQFAKDVVPYEKMKLSLLNAGHSVLGILGALVGYNTIDEAVHNKNIATFLKNYMDVEVTPTLGTLEGVDLEVYKQSLIERFGNINIKDQIDRICSESSAKIPIFILPTVQAQLQGKKLVKHAAFVLAAWAVYSIGTNEQGSALAIKDALKTTLQATAIESQKNPKAFLEIETVFGNLKENDLFVDVFVKAYENITANGVEKCVIEINNTL</sequence>
<dbReference type="PANTHER" id="PTHR43362:SF1">
    <property type="entry name" value="MANNITOL DEHYDROGENASE 2-RELATED"/>
    <property type="match status" value="1"/>
</dbReference>
<evidence type="ECO:0000259" key="4">
    <source>
        <dbReference type="Pfam" id="PF08125"/>
    </source>
</evidence>
<dbReference type="PROSITE" id="PS00974">
    <property type="entry name" value="MANNITOL_DHGENASE"/>
    <property type="match status" value="1"/>
</dbReference>
<evidence type="ECO:0000256" key="2">
    <source>
        <dbReference type="ARBA" id="ARBA00023027"/>
    </source>
</evidence>
<feature type="domain" description="Mannitol dehydrogenase N-terminal" evidence="3">
    <location>
        <begin position="31"/>
        <end position="281"/>
    </location>
</feature>
<comment type="caution">
    <text evidence="5">The sequence shown here is derived from an EMBL/GenBank/DDBJ whole genome shotgun (WGS) entry which is preliminary data.</text>
</comment>
<evidence type="ECO:0000313" key="6">
    <source>
        <dbReference type="Proteomes" id="UP000745859"/>
    </source>
</evidence>
<dbReference type="InterPro" id="IPR013131">
    <property type="entry name" value="Mannitol_DH_N"/>
</dbReference>
<keyword evidence="2" id="KW-0520">NAD</keyword>
<dbReference type="EMBL" id="JAASQL010000006">
    <property type="protein sequence ID" value="NIJ46411.1"/>
    <property type="molecule type" value="Genomic_DNA"/>
</dbReference>
<dbReference type="Gene3D" id="1.10.1040.10">
    <property type="entry name" value="N-(1-d-carboxylethyl)-l-norvaline Dehydrogenase, domain 2"/>
    <property type="match status" value="1"/>
</dbReference>
<evidence type="ECO:0000313" key="5">
    <source>
        <dbReference type="EMBL" id="NIJ46411.1"/>
    </source>
</evidence>
<keyword evidence="1 5" id="KW-0560">Oxidoreductase</keyword>
<dbReference type="InterPro" id="IPR023027">
    <property type="entry name" value="Mannitol_DH_CS"/>
</dbReference>
<dbReference type="RefSeq" id="WP_167190478.1">
    <property type="nucleotide sequence ID" value="NZ_JAASQL010000006.1"/>
</dbReference>
<organism evidence="5 6">
    <name type="scientific">Wenyingzhuangia heitensis</name>
    <dbReference type="NCBI Taxonomy" id="1487859"/>
    <lineage>
        <taxon>Bacteria</taxon>
        <taxon>Pseudomonadati</taxon>
        <taxon>Bacteroidota</taxon>
        <taxon>Flavobacteriia</taxon>
        <taxon>Flavobacteriales</taxon>
        <taxon>Flavobacteriaceae</taxon>
        <taxon>Wenyingzhuangia</taxon>
    </lineage>
</organism>
<dbReference type="InterPro" id="IPR000669">
    <property type="entry name" value="Mannitol_DH"/>
</dbReference>
<dbReference type="EC" id="1.1.1.67" evidence="5"/>
<gene>
    <name evidence="5" type="ORF">FHR24_002898</name>
</gene>
<dbReference type="Pfam" id="PF08125">
    <property type="entry name" value="Mannitol_dh_C"/>
    <property type="match status" value="1"/>
</dbReference>
<name>A0ABX0UGU1_9FLAO</name>
<dbReference type="SUPFAM" id="SSF51735">
    <property type="entry name" value="NAD(P)-binding Rossmann-fold domains"/>
    <property type="match status" value="1"/>
</dbReference>
<accession>A0ABX0UGU1</accession>
<dbReference type="SUPFAM" id="SSF48179">
    <property type="entry name" value="6-phosphogluconate dehydrogenase C-terminal domain-like"/>
    <property type="match status" value="1"/>
</dbReference>
<dbReference type="PRINTS" id="PR00084">
    <property type="entry name" value="MTLDHDRGNASE"/>
</dbReference>
<dbReference type="InterPro" id="IPR036291">
    <property type="entry name" value="NAD(P)-bd_dom_sf"/>
</dbReference>
<dbReference type="Proteomes" id="UP000745859">
    <property type="component" value="Unassembled WGS sequence"/>
</dbReference>
<dbReference type="PANTHER" id="PTHR43362">
    <property type="entry name" value="MANNITOL DEHYDROGENASE DSF1-RELATED"/>
    <property type="match status" value="1"/>
</dbReference>
<feature type="domain" description="Mannitol dehydrogenase C-terminal" evidence="4">
    <location>
        <begin position="290"/>
        <end position="478"/>
    </location>
</feature>
<dbReference type="InterPro" id="IPR008927">
    <property type="entry name" value="6-PGluconate_DH-like_C_sf"/>
</dbReference>
<evidence type="ECO:0000256" key="1">
    <source>
        <dbReference type="ARBA" id="ARBA00023002"/>
    </source>
</evidence>